<proteinExistence type="predicted"/>
<sequence length="149" mass="16389">MAFMISRAESEAEKSSLKHMEDKDSTNTLDGVSSQLQLKSSLSSKASAQTLNKQQVLNRIRHRKSLNRIKGAFQGLLGNSKVSMMLNTLPWCQICCQWCYISRDGLELEAKKTRATKSASQISDLTVEGDEAIVHGVNDGGNIMGVNLE</sequence>
<protein>
    <submittedName>
        <fullName evidence="2">Uncharacterized protein</fullName>
    </submittedName>
</protein>
<gene>
    <name evidence="2" type="ORF">D0Y65_029120</name>
</gene>
<feature type="region of interest" description="Disordered" evidence="1">
    <location>
        <begin position="1"/>
        <end position="30"/>
    </location>
</feature>
<dbReference type="PANTHER" id="PTHR35324:SF5">
    <property type="entry name" value="BHLH DOMAIN-CONTAINING PROTEIN"/>
    <property type="match status" value="1"/>
</dbReference>
<dbReference type="PANTHER" id="PTHR35324">
    <property type="entry name" value="BNAA08G03750D PROTEIN"/>
    <property type="match status" value="1"/>
</dbReference>
<evidence type="ECO:0000313" key="3">
    <source>
        <dbReference type="Proteomes" id="UP000289340"/>
    </source>
</evidence>
<feature type="compositionally biased region" description="Basic and acidic residues" evidence="1">
    <location>
        <begin position="8"/>
        <end position="25"/>
    </location>
</feature>
<dbReference type="AlphaFoldDB" id="A0A445HYJ3"/>
<dbReference type="Proteomes" id="UP000289340">
    <property type="component" value="Chromosome 11"/>
</dbReference>
<name>A0A445HYJ3_GLYSO</name>
<keyword evidence="3" id="KW-1185">Reference proteome</keyword>
<evidence type="ECO:0000256" key="1">
    <source>
        <dbReference type="SAM" id="MobiDB-lite"/>
    </source>
</evidence>
<comment type="caution">
    <text evidence="2">The sequence shown here is derived from an EMBL/GenBank/DDBJ whole genome shotgun (WGS) entry which is preliminary data.</text>
</comment>
<accession>A0A445HYJ3</accession>
<organism evidence="2 3">
    <name type="scientific">Glycine soja</name>
    <name type="common">Wild soybean</name>
    <dbReference type="NCBI Taxonomy" id="3848"/>
    <lineage>
        <taxon>Eukaryota</taxon>
        <taxon>Viridiplantae</taxon>
        <taxon>Streptophyta</taxon>
        <taxon>Embryophyta</taxon>
        <taxon>Tracheophyta</taxon>
        <taxon>Spermatophyta</taxon>
        <taxon>Magnoliopsida</taxon>
        <taxon>eudicotyledons</taxon>
        <taxon>Gunneridae</taxon>
        <taxon>Pentapetalae</taxon>
        <taxon>rosids</taxon>
        <taxon>fabids</taxon>
        <taxon>Fabales</taxon>
        <taxon>Fabaceae</taxon>
        <taxon>Papilionoideae</taxon>
        <taxon>50 kb inversion clade</taxon>
        <taxon>NPAAA clade</taxon>
        <taxon>indigoferoid/millettioid clade</taxon>
        <taxon>Phaseoleae</taxon>
        <taxon>Glycine</taxon>
        <taxon>Glycine subgen. Soja</taxon>
    </lineage>
</organism>
<reference evidence="2 3" key="1">
    <citation type="submission" date="2018-09" db="EMBL/GenBank/DDBJ databases">
        <title>A high-quality reference genome of wild soybean provides a powerful tool to mine soybean genomes.</title>
        <authorList>
            <person name="Xie M."/>
            <person name="Chung C.Y.L."/>
            <person name="Li M.-W."/>
            <person name="Wong F.-L."/>
            <person name="Chan T.-F."/>
            <person name="Lam H.-M."/>
        </authorList>
    </citation>
    <scope>NUCLEOTIDE SEQUENCE [LARGE SCALE GENOMIC DNA]</scope>
    <source>
        <strain evidence="3">cv. W05</strain>
        <tissue evidence="2">Hypocotyl of etiolated seedlings</tissue>
    </source>
</reference>
<dbReference type="EMBL" id="QZWG01000011">
    <property type="protein sequence ID" value="RZB78584.1"/>
    <property type="molecule type" value="Genomic_DNA"/>
</dbReference>
<evidence type="ECO:0000313" key="2">
    <source>
        <dbReference type="EMBL" id="RZB78584.1"/>
    </source>
</evidence>